<keyword evidence="1" id="KW-0863">Zinc-finger</keyword>
<dbReference type="GeneID" id="64656457"/>
<gene>
    <name evidence="3" type="ORF">F5891DRAFT_1043783</name>
</gene>
<dbReference type="RefSeq" id="XP_041224079.1">
    <property type="nucleotide sequence ID" value="XM_041362159.1"/>
</dbReference>
<comment type="caution">
    <text evidence="3">The sequence shown here is derived from an EMBL/GenBank/DDBJ whole genome shotgun (WGS) entry which is preliminary data.</text>
</comment>
<dbReference type="AlphaFoldDB" id="A0AAD4E558"/>
<keyword evidence="1" id="KW-0862">Zinc</keyword>
<evidence type="ECO:0000313" key="3">
    <source>
        <dbReference type="EMBL" id="KAG1898503.1"/>
    </source>
</evidence>
<keyword evidence="4" id="KW-1185">Reference proteome</keyword>
<name>A0AAD4E558_9AGAM</name>
<dbReference type="Gene3D" id="3.30.160.60">
    <property type="entry name" value="Classic Zinc Finger"/>
    <property type="match status" value="1"/>
</dbReference>
<dbReference type="GO" id="GO:0008270">
    <property type="term" value="F:zinc ion binding"/>
    <property type="evidence" value="ECO:0007669"/>
    <property type="project" value="UniProtKB-KW"/>
</dbReference>
<evidence type="ECO:0000313" key="4">
    <source>
        <dbReference type="Proteomes" id="UP001195769"/>
    </source>
</evidence>
<feature type="domain" description="C2H2-type" evidence="2">
    <location>
        <begin position="82"/>
        <end position="103"/>
    </location>
</feature>
<organism evidence="3 4">
    <name type="scientific">Suillus fuscotomentosus</name>
    <dbReference type="NCBI Taxonomy" id="1912939"/>
    <lineage>
        <taxon>Eukaryota</taxon>
        <taxon>Fungi</taxon>
        <taxon>Dikarya</taxon>
        <taxon>Basidiomycota</taxon>
        <taxon>Agaricomycotina</taxon>
        <taxon>Agaricomycetes</taxon>
        <taxon>Agaricomycetidae</taxon>
        <taxon>Boletales</taxon>
        <taxon>Suillineae</taxon>
        <taxon>Suillaceae</taxon>
        <taxon>Suillus</taxon>
    </lineage>
</organism>
<evidence type="ECO:0000259" key="2">
    <source>
        <dbReference type="PROSITE" id="PS50157"/>
    </source>
</evidence>
<protein>
    <recommendedName>
        <fullName evidence="2">C2H2-type domain-containing protein</fullName>
    </recommendedName>
</protein>
<dbReference type="PROSITE" id="PS50157">
    <property type="entry name" value="ZINC_FINGER_C2H2_2"/>
    <property type="match status" value="1"/>
</dbReference>
<reference evidence="3" key="1">
    <citation type="journal article" date="2020" name="New Phytol.">
        <title>Comparative genomics reveals dynamic genome evolution in host specialist ectomycorrhizal fungi.</title>
        <authorList>
            <person name="Lofgren L.A."/>
            <person name="Nguyen N.H."/>
            <person name="Vilgalys R."/>
            <person name="Ruytinx J."/>
            <person name="Liao H.L."/>
            <person name="Branco S."/>
            <person name="Kuo A."/>
            <person name="LaButti K."/>
            <person name="Lipzen A."/>
            <person name="Andreopoulos W."/>
            <person name="Pangilinan J."/>
            <person name="Riley R."/>
            <person name="Hundley H."/>
            <person name="Na H."/>
            <person name="Barry K."/>
            <person name="Grigoriev I.V."/>
            <person name="Stajich J.E."/>
            <person name="Kennedy P.G."/>
        </authorList>
    </citation>
    <scope>NUCLEOTIDE SEQUENCE</scope>
    <source>
        <strain evidence="3">FC203</strain>
    </source>
</reference>
<evidence type="ECO:0000256" key="1">
    <source>
        <dbReference type="PROSITE-ProRule" id="PRU00042"/>
    </source>
</evidence>
<proteinExistence type="predicted"/>
<dbReference type="Proteomes" id="UP001195769">
    <property type="component" value="Unassembled WGS sequence"/>
</dbReference>
<keyword evidence="1" id="KW-0479">Metal-binding</keyword>
<dbReference type="InterPro" id="IPR013087">
    <property type="entry name" value="Znf_C2H2_type"/>
</dbReference>
<accession>A0AAD4E558</accession>
<sequence length="103" mass="11793">MAHNQQYHVLNELFLCMWDDEYGLHCNELVQGGNMATHLREFHGISGPEHLAVLCRWQGCNASMNKGSLTRHVQGTHLGIRYPCNTCGRVFTRIYGLEMHHCP</sequence>
<dbReference type="EMBL" id="JABBWK010000039">
    <property type="protein sequence ID" value="KAG1898503.1"/>
    <property type="molecule type" value="Genomic_DNA"/>
</dbReference>